<evidence type="ECO:0000256" key="7">
    <source>
        <dbReference type="ARBA" id="ARBA00022692"/>
    </source>
</evidence>
<feature type="site" description="Interaction with galactose moiety of substrate glycoprotein" evidence="19">
    <location>
        <position position="232"/>
    </location>
</feature>
<evidence type="ECO:0000256" key="2">
    <source>
        <dbReference type="ARBA" id="ARBA00004323"/>
    </source>
</evidence>
<dbReference type="GO" id="GO:0050650">
    <property type="term" value="P:chondroitin sulfate proteoglycan biosynthetic process"/>
    <property type="evidence" value="ECO:0007669"/>
    <property type="project" value="TreeGrafter"/>
</dbReference>
<protein>
    <recommendedName>
        <fullName evidence="5 21">Galactosylgalactosylxylosylprotein 3-beta-glucuronosyltransferase</fullName>
        <ecNumber evidence="5 21">2.4.1.135</ecNumber>
    </recommendedName>
</protein>
<evidence type="ECO:0000256" key="22">
    <source>
        <dbReference type="SAM" id="MobiDB-lite"/>
    </source>
</evidence>
<evidence type="ECO:0000256" key="11">
    <source>
        <dbReference type="ARBA" id="ARBA00023034"/>
    </source>
</evidence>
<feature type="active site" description="Proton donor/acceptor" evidence="16">
    <location>
        <position position="288"/>
    </location>
</feature>
<dbReference type="InterPro" id="IPR005027">
    <property type="entry name" value="Glyco_trans_43"/>
</dbReference>
<keyword evidence="13 20" id="KW-0325">Glycoprotein</keyword>
<organism evidence="23">
    <name type="scientific">Timema bartmani</name>
    <dbReference type="NCBI Taxonomy" id="61472"/>
    <lineage>
        <taxon>Eukaryota</taxon>
        <taxon>Metazoa</taxon>
        <taxon>Ecdysozoa</taxon>
        <taxon>Arthropoda</taxon>
        <taxon>Hexapoda</taxon>
        <taxon>Insecta</taxon>
        <taxon>Pterygota</taxon>
        <taxon>Neoptera</taxon>
        <taxon>Polyneoptera</taxon>
        <taxon>Phasmatodea</taxon>
        <taxon>Timematodea</taxon>
        <taxon>Timematoidea</taxon>
        <taxon>Timematidae</taxon>
        <taxon>Timema</taxon>
    </lineage>
</organism>
<evidence type="ECO:0000256" key="18">
    <source>
        <dbReference type="PIRSR" id="PIRSR605027-3"/>
    </source>
</evidence>
<comment type="cofactor">
    <cofactor evidence="1 18 21">
        <name>Mn(2+)</name>
        <dbReference type="ChEBI" id="CHEBI:29035"/>
    </cofactor>
</comment>
<dbReference type="PANTHER" id="PTHR10896:SF65">
    <property type="entry name" value="GALACTOSYLGALACTOSYLXYLOSYLPROTEIN 3-BETA-GLUCURONOSYLTRANSFERASE 3"/>
    <property type="match status" value="1"/>
</dbReference>
<keyword evidence="14 18" id="KW-0464">Manganese</keyword>
<comment type="subcellular location">
    <subcellularLocation>
        <location evidence="2 21">Golgi apparatus membrane</location>
        <topology evidence="2 21">Single-pass type II membrane protein</topology>
    </subcellularLocation>
</comment>
<evidence type="ECO:0000256" key="16">
    <source>
        <dbReference type="PIRSR" id="PIRSR605027-1"/>
    </source>
</evidence>
<keyword evidence="8 18" id="KW-0479">Metal-binding</keyword>
<evidence type="ECO:0000256" key="15">
    <source>
        <dbReference type="ARBA" id="ARBA00047979"/>
    </source>
</evidence>
<feature type="binding site" evidence="17">
    <location>
        <begin position="96"/>
        <end position="98"/>
    </location>
    <ligand>
        <name>UDP-alpha-D-glucuronate</name>
        <dbReference type="ChEBI" id="CHEBI:58052"/>
    </ligand>
</feature>
<evidence type="ECO:0000256" key="13">
    <source>
        <dbReference type="ARBA" id="ARBA00023180"/>
    </source>
</evidence>
<keyword evidence="6 21" id="KW-0808">Transferase</keyword>
<evidence type="ECO:0000256" key="4">
    <source>
        <dbReference type="ARBA" id="ARBA00007706"/>
    </source>
</evidence>
<evidence type="ECO:0000256" key="14">
    <source>
        <dbReference type="ARBA" id="ARBA00023211"/>
    </source>
</evidence>
<dbReference type="SUPFAM" id="SSF53448">
    <property type="entry name" value="Nucleotide-diphospho-sugar transferases"/>
    <property type="match status" value="1"/>
</dbReference>
<dbReference type="GO" id="GO:0000139">
    <property type="term" value="C:Golgi membrane"/>
    <property type="evidence" value="ECO:0007669"/>
    <property type="project" value="UniProtKB-SubCell"/>
</dbReference>
<feature type="binding site" evidence="17">
    <location>
        <begin position="199"/>
        <end position="201"/>
    </location>
    <ligand>
        <name>UDP-alpha-D-glucuronate</name>
        <dbReference type="ChEBI" id="CHEBI:58052"/>
    </ligand>
</feature>
<dbReference type="FunFam" id="3.90.550.10:FF:000044">
    <property type="entry name" value="Galactosylgalactosylxylosylprotein 3-beta-glucuronosyltransferase"/>
    <property type="match status" value="1"/>
</dbReference>
<evidence type="ECO:0000256" key="10">
    <source>
        <dbReference type="ARBA" id="ARBA00022989"/>
    </source>
</evidence>
<gene>
    <name evidence="23" type="ORF">TBIB3V08_LOCUS4722</name>
</gene>
<keyword evidence="9 21" id="KW-0735">Signal-anchor</keyword>
<proteinExistence type="inferred from homology"/>
<keyword evidence="12 21" id="KW-0472">Membrane</keyword>
<feature type="binding site" evidence="17">
    <location>
        <begin position="315"/>
        <end position="317"/>
    </location>
    <ligand>
        <name>UDP-alpha-D-glucuronate</name>
        <dbReference type="ChEBI" id="CHEBI:58052"/>
    </ligand>
</feature>
<evidence type="ECO:0000256" key="1">
    <source>
        <dbReference type="ARBA" id="ARBA00001936"/>
    </source>
</evidence>
<keyword evidence="11 21" id="KW-0333">Golgi apparatus</keyword>
<comment type="similarity">
    <text evidence="4 21">Belongs to the glycosyltransferase 43 family.</text>
</comment>
<evidence type="ECO:0000256" key="12">
    <source>
        <dbReference type="ARBA" id="ARBA00023136"/>
    </source>
</evidence>
<evidence type="ECO:0000256" key="19">
    <source>
        <dbReference type="PIRSR" id="PIRSR605027-4"/>
    </source>
</evidence>
<feature type="glycosylation site" description="N-linked (GlcNAc...) asparagine" evidence="20">
    <location>
        <position position="307"/>
    </location>
</feature>
<dbReference type="Pfam" id="PF03360">
    <property type="entry name" value="Glyco_transf_43"/>
    <property type="match status" value="1"/>
</dbReference>
<keyword evidence="10 21" id="KW-1133">Transmembrane helix</keyword>
<dbReference type="Gene3D" id="3.90.550.10">
    <property type="entry name" value="Spore Coat Polysaccharide Biosynthesis Protein SpsA, Chain A"/>
    <property type="match status" value="1"/>
</dbReference>
<evidence type="ECO:0000256" key="20">
    <source>
        <dbReference type="PIRSR" id="PIRSR605027-6"/>
    </source>
</evidence>
<feature type="binding site" evidence="17">
    <location>
        <position position="170"/>
    </location>
    <ligand>
        <name>UDP-alpha-D-glucuronate</name>
        <dbReference type="ChEBI" id="CHEBI:58052"/>
    </ligand>
</feature>
<feature type="binding site" evidence="17">
    <location>
        <position position="127"/>
    </location>
    <ligand>
        <name>UDP-alpha-D-glucuronate</name>
        <dbReference type="ChEBI" id="CHEBI:58052"/>
    </ligand>
</feature>
<dbReference type="CDD" id="cd00218">
    <property type="entry name" value="GlcAT-I"/>
    <property type="match status" value="1"/>
</dbReference>
<evidence type="ECO:0000313" key="23">
    <source>
        <dbReference type="EMBL" id="CAD7442284.1"/>
    </source>
</evidence>
<comment type="pathway">
    <text evidence="3 21">Protein modification; protein glycosylation.</text>
</comment>
<dbReference type="GO" id="GO:0005975">
    <property type="term" value="P:carbohydrate metabolic process"/>
    <property type="evidence" value="ECO:0007669"/>
    <property type="project" value="TreeGrafter"/>
</dbReference>
<evidence type="ECO:0000256" key="3">
    <source>
        <dbReference type="ARBA" id="ARBA00004922"/>
    </source>
</evidence>
<comment type="catalytic activity">
    <reaction evidence="15 21">
        <text>3-O-(beta-D-galactosyl-(1-&gt;3)-beta-D-galactosyl-(1-&gt;4)-beta-D-xylosyl)-L-seryl-[protein] + UDP-alpha-D-glucuronate = 3-O-(beta-D-GlcA-(1-&gt;3)-beta-D-Gal-(1-&gt;3)-beta-D-Gal-(1-&gt;4)-beta-D-Xyl)-L-seryl-[protein] + UDP + H(+)</text>
        <dbReference type="Rhea" id="RHEA:24168"/>
        <dbReference type="Rhea" id="RHEA-COMP:12571"/>
        <dbReference type="Rhea" id="RHEA-COMP:12573"/>
        <dbReference type="ChEBI" id="CHEBI:15378"/>
        <dbReference type="ChEBI" id="CHEBI:58052"/>
        <dbReference type="ChEBI" id="CHEBI:58223"/>
        <dbReference type="ChEBI" id="CHEBI:132090"/>
        <dbReference type="ChEBI" id="CHEBI:132093"/>
        <dbReference type="EC" id="2.4.1.135"/>
    </reaction>
</comment>
<evidence type="ECO:0000256" key="9">
    <source>
        <dbReference type="ARBA" id="ARBA00022968"/>
    </source>
</evidence>
<feature type="binding site" evidence="18">
    <location>
        <position position="201"/>
    </location>
    <ligand>
        <name>Mn(2+)</name>
        <dbReference type="ChEBI" id="CHEBI:29035"/>
    </ligand>
</feature>
<name>A0A7R9EVU7_9NEOP</name>
<evidence type="ECO:0000256" key="5">
    <source>
        <dbReference type="ARBA" id="ARBA00012641"/>
    </source>
</evidence>
<evidence type="ECO:0000256" key="8">
    <source>
        <dbReference type="ARBA" id="ARBA00022723"/>
    </source>
</evidence>
<dbReference type="UniPathway" id="UPA00378"/>
<dbReference type="GO" id="GO:0015018">
    <property type="term" value="F:galactosylgalactosylxylosylprotein 3-beta-glucuronosyltransferase activity"/>
    <property type="evidence" value="ECO:0007669"/>
    <property type="project" value="UniProtKB-UniRule"/>
</dbReference>
<sequence>MLLTIFGNNSKCNTTSQEMGFKKKILIIFILVVFLIFWFISLHHRGEVNRPQFPSSDLLLELSSLKDKLSKMSSDCHRDKLPEYEAHLPVIYAVTPTYARLVQKAELTRLSHTFLLVPNLHWIVVEDAEGPSSLVMKLLQHSKLNHTLLHKPTPKPQKLTEKEGHWKKHRGVDQRNEALQWIRENLDAEKNKGVVYFADDDNTYSLELFDEMRWTKRVSVWPVGLVGGMMVERPLVDSKTGRVSGFNSGWRPDRLFPIDMAGFAINLGVLLRAPNAKFSFQVERGFQESEILHQLVTKDELEPMAANCTKVFVWHTRTEIPKLPVEQELIKKGHRSDDAIEVNKIASFSQTHNTSNGLYILKEQRGLRGVDFQRPPPLTLGLFTVHVHHCTQLITGSHSSAYRVKHLYRHLLCYMYTVSYDRSDDQSLGRGPLLGQCHQGGLALQEREDWVAAIRYVADRLVDSDDVDMASPDRSISCGDGYDVTTIDELSAKFSVQGTSSSKTSGKKKVVGFILSELIRRECETRNATSSKSKEAITTSLSTGSSVK</sequence>
<evidence type="ECO:0000256" key="21">
    <source>
        <dbReference type="RuleBase" id="RU363127"/>
    </source>
</evidence>
<dbReference type="EMBL" id="OD565646">
    <property type="protein sequence ID" value="CAD7442284.1"/>
    <property type="molecule type" value="Genomic_DNA"/>
</dbReference>
<feature type="binding site" evidence="17">
    <location>
        <position position="175"/>
    </location>
    <ligand>
        <name>UDP-alpha-D-glucuronate</name>
        <dbReference type="ChEBI" id="CHEBI:58052"/>
    </ligand>
</feature>
<feature type="transmembrane region" description="Helical" evidence="21">
    <location>
        <begin position="25"/>
        <end position="42"/>
    </location>
</feature>
<dbReference type="AlphaFoldDB" id="A0A7R9EVU7"/>
<evidence type="ECO:0000256" key="17">
    <source>
        <dbReference type="PIRSR" id="PIRSR605027-2"/>
    </source>
</evidence>
<dbReference type="EC" id="2.4.1.135" evidence="5 21"/>
<accession>A0A7R9EVU7</accession>
<evidence type="ECO:0000256" key="6">
    <source>
        <dbReference type="ARBA" id="ARBA00022679"/>
    </source>
</evidence>
<feature type="region of interest" description="Disordered" evidence="22">
    <location>
        <begin position="526"/>
        <end position="548"/>
    </location>
</feature>
<dbReference type="InterPro" id="IPR029044">
    <property type="entry name" value="Nucleotide-diphossugar_trans"/>
</dbReference>
<keyword evidence="7 21" id="KW-0812">Transmembrane</keyword>
<dbReference type="GO" id="GO:0046872">
    <property type="term" value="F:metal ion binding"/>
    <property type="evidence" value="ECO:0007669"/>
    <property type="project" value="UniProtKB-KW"/>
</dbReference>
<dbReference type="PANTHER" id="PTHR10896">
    <property type="entry name" value="GALACTOSYLGALACTOSYLXYLOSYLPROTEIN 3-BETA-GLUCURONOSYLTRANSFERASE BETA-1,3-GLUCURONYLTRANSFERASE"/>
    <property type="match status" value="1"/>
</dbReference>
<reference evidence="23" key="1">
    <citation type="submission" date="2020-11" db="EMBL/GenBank/DDBJ databases">
        <authorList>
            <person name="Tran Van P."/>
        </authorList>
    </citation>
    <scope>NUCLEOTIDE SEQUENCE</scope>
</reference>